<evidence type="ECO:0008006" key="5">
    <source>
        <dbReference type="Google" id="ProtNLM"/>
    </source>
</evidence>
<dbReference type="RefSeq" id="WP_008417042.1">
    <property type="nucleotide sequence ID" value="NC_014297.1"/>
</dbReference>
<name>D8J450_HALJB</name>
<gene>
    <name evidence="1" type="ordered locus">HacjB3_10295</name>
    <name evidence="2" type="ORF">C497_12372</name>
</gene>
<evidence type="ECO:0000313" key="1">
    <source>
        <dbReference type="EMBL" id="ADJ15442.1"/>
    </source>
</evidence>
<reference evidence="2 4" key="2">
    <citation type="journal article" date="2014" name="PLoS Genet.">
        <title>Phylogenetically driven sequencing of extremely halophilic archaea reveals strategies for static and dynamic osmo-response.</title>
        <authorList>
            <person name="Becker E.A."/>
            <person name="Seitzer P.M."/>
            <person name="Tritt A."/>
            <person name="Larsen D."/>
            <person name="Krusor M."/>
            <person name="Yao A.I."/>
            <person name="Wu D."/>
            <person name="Madern D."/>
            <person name="Eisen J.A."/>
            <person name="Darling A.E."/>
            <person name="Facciotti M.T."/>
        </authorList>
    </citation>
    <scope>NUCLEOTIDE SEQUENCE [LARGE SCALE GENOMIC DNA]</scope>
    <source>
        <strain evidence="2">B3</strain>
        <strain evidence="4">DSM 18796 / CECT 7217 / JCM 14584 / KCTC 4019 / B3</strain>
    </source>
</reference>
<dbReference type="eggNOG" id="arCOG04525">
    <property type="taxonomic scope" value="Archaea"/>
</dbReference>
<dbReference type="InterPro" id="IPR017850">
    <property type="entry name" value="Alkaline_phosphatase_core_sf"/>
</dbReference>
<dbReference type="Proteomes" id="UP000011645">
    <property type="component" value="Unassembled WGS sequence"/>
</dbReference>
<dbReference type="Proteomes" id="UP000000390">
    <property type="component" value="Chromosome"/>
</dbReference>
<dbReference type="EMBL" id="CP002062">
    <property type="protein sequence ID" value="ADJ15442.1"/>
    <property type="molecule type" value="Genomic_DNA"/>
</dbReference>
<dbReference type="HOGENOM" id="CLU_069530_0_0_2"/>
<evidence type="ECO:0000313" key="4">
    <source>
        <dbReference type="Proteomes" id="UP000011645"/>
    </source>
</evidence>
<sequence length="307" mass="35625">MYSAFEIRRALANPVRISLECNRLFYRRGYRRAYNTSGVDVFAEDWDSLILLDACRYDLFERHSRLPGDLEARESRGSGTAEFLRGNVAGRDLLDTVYVTANPQLYRYREELDATFHDVIHVWMEDGWDEEYGTVLPETTTRYALEAAERYPNKRLFVHYLQPHYPFVGSETTFDKGHVQDPEQGQDVFWLRLTDGRLDVPRETVWDAYADNLELVLPYAESLMDAFEGRTVVTSDHGNLFDERAFPIPMRVWGHPKGIHVENLIKVPWLVHETGRRKEIVAEDPVSEGRTVGEDVMEDRLEALGYV</sequence>
<accession>D8J450</accession>
<evidence type="ECO:0000313" key="3">
    <source>
        <dbReference type="Proteomes" id="UP000000390"/>
    </source>
</evidence>
<dbReference type="GeneID" id="9419869"/>
<dbReference type="STRING" id="795797.HacjB3_10295"/>
<evidence type="ECO:0000313" key="2">
    <source>
        <dbReference type="EMBL" id="ELY36149.1"/>
    </source>
</evidence>
<reference evidence="1 3" key="1">
    <citation type="journal article" date="2010" name="J. Bacteriol.">
        <title>Complete genome sequence of Halalkalicoccus jeotgali B3(T), an extremely halophilic archaeon.</title>
        <authorList>
            <person name="Roh S.W."/>
            <person name="Nam Y.D."/>
            <person name="Nam S.H."/>
            <person name="Choi S.H."/>
            <person name="Park H.S."/>
            <person name="Bae J.W."/>
        </authorList>
    </citation>
    <scope>NUCLEOTIDE SEQUENCE [LARGE SCALE GENOMIC DNA]</scope>
    <source>
        <strain evidence="1">B3</strain>
        <strain evidence="3">DSM 18796 / CECT 7217 / JCM 14584 / KCTC 4019 / B3</strain>
    </source>
</reference>
<dbReference type="OrthoDB" id="100846at2157"/>
<keyword evidence="4" id="KW-1185">Reference proteome</keyword>
<dbReference type="AlphaFoldDB" id="D8J450"/>
<dbReference type="EMBL" id="AOHV01000030">
    <property type="protein sequence ID" value="ELY36149.1"/>
    <property type="molecule type" value="Genomic_DNA"/>
</dbReference>
<dbReference type="PATRIC" id="fig|795797.18.peg.2054"/>
<organism evidence="1 3">
    <name type="scientific">Halalkalicoccus jeotgali (strain DSM 18796 / CECT 7217 / JCM 14584 / KCTC 4019 / B3)</name>
    <dbReference type="NCBI Taxonomy" id="795797"/>
    <lineage>
        <taxon>Archaea</taxon>
        <taxon>Methanobacteriati</taxon>
        <taxon>Methanobacteriota</taxon>
        <taxon>Stenosarchaea group</taxon>
        <taxon>Halobacteria</taxon>
        <taxon>Halobacteriales</taxon>
        <taxon>Halococcaceae</taxon>
        <taxon>Halalkalicoccus</taxon>
    </lineage>
</organism>
<dbReference type="Gene3D" id="3.40.720.10">
    <property type="entry name" value="Alkaline Phosphatase, subunit A"/>
    <property type="match status" value="1"/>
</dbReference>
<protein>
    <recommendedName>
        <fullName evidence="5">Sulfatase N-terminal domain-containing protein</fullName>
    </recommendedName>
</protein>
<dbReference type="SUPFAM" id="SSF53649">
    <property type="entry name" value="Alkaline phosphatase-like"/>
    <property type="match status" value="1"/>
</dbReference>
<proteinExistence type="predicted"/>
<dbReference type="KEGG" id="hje:HacjB3_10295"/>